<feature type="domain" description="Multidrug resistance protein MdtA-like C-terminal permuted SH3" evidence="5">
    <location>
        <begin position="305"/>
        <end position="360"/>
    </location>
</feature>
<dbReference type="SUPFAM" id="SSF111369">
    <property type="entry name" value="HlyD-like secretion proteins"/>
    <property type="match status" value="1"/>
</dbReference>
<evidence type="ECO:0000313" key="7">
    <source>
        <dbReference type="Proteomes" id="UP000426246"/>
    </source>
</evidence>
<dbReference type="Gene3D" id="2.40.420.20">
    <property type="match status" value="1"/>
</dbReference>
<dbReference type="InterPro" id="IPR050465">
    <property type="entry name" value="UPF0194_transport"/>
</dbReference>
<accession>A0A6B8RUK3</accession>
<evidence type="ECO:0000313" key="6">
    <source>
        <dbReference type="EMBL" id="QGQ99444.1"/>
    </source>
</evidence>
<dbReference type="Pfam" id="PF25917">
    <property type="entry name" value="BSH_RND"/>
    <property type="match status" value="1"/>
</dbReference>
<dbReference type="GO" id="GO:0030313">
    <property type="term" value="C:cell envelope"/>
    <property type="evidence" value="ECO:0007669"/>
    <property type="project" value="UniProtKB-SubCell"/>
</dbReference>
<protein>
    <submittedName>
        <fullName evidence="6">Biotin/lipoyl-binding protein</fullName>
    </submittedName>
</protein>
<dbReference type="Proteomes" id="UP000426246">
    <property type="component" value="Chromosome"/>
</dbReference>
<proteinExistence type="predicted"/>
<dbReference type="KEGG" id="ppsc:EHS13_33580"/>
<evidence type="ECO:0000256" key="3">
    <source>
        <dbReference type="SAM" id="MobiDB-lite"/>
    </source>
</evidence>
<feature type="region of interest" description="Disordered" evidence="3">
    <location>
        <begin position="244"/>
        <end position="267"/>
    </location>
</feature>
<gene>
    <name evidence="6" type="ORF">EHS13_33580</name>
</gene>
<evidence type="ECO:0000256" key="2">
    <source>
        <dbReference type="ARBA" id="ARBA00023054"/>
    </source>
</evidence>
<dbReference type="PANTHER" id="PTHR32347">
    <property type="entry name" value="EFFLUX SYSTEM COMPONENT YKNX-RELATED"/>
    <property type="match status" value="1"/>
</dbReference>
<dbReference type="InterPro" id="IPR058625">
    <property type="entry name" value="MdtA-like_BSH"/>
</dbReference>
<evidence type="ECO:0000259" key="5">
    <source>
        <dbReference type="Pfam" id="PF25967"/>
    </source>
</evidence>
<name>A0A6B8RUK3_9BACL</name>
<dbReference type="RefSeq" id="WP_155704609.1">
    <property type="nucleotide sequence ID" value="NZ_CP034235.1"/>
</dbReference>
<evidence type="ECO:0000259" key="4">
    <source>
        <dbReference type="Pfam" id="PF25917"/>
    </source>
</evidence>
<dbReference type="InterPro" id="IPR058627">
    <property type="entry name" value="MdtA-like_C"/>
</dbReference>
<comment type="subcellular location">
    <subcellularLocation>
        <location evidence="1">Cell envelope</location>
    </subcellularLocation>
</comment>
<dbReference type="Gene3D" id="2.40.50.100">
    <property type="match status" value="1"/>
</dbReference>
<dbReference type="AlphaFoldDB" id="A0A6B8RUK3"/>
<sequence length="362" mass="39362">MYLKWWTVELNKAKTTKVILICLLSLSLVVSAGCSLLPKENDEEAIPVIAPPKISKKPEYAVKTDTMETLVRGSGKIMATKEEELFFTLDGKRIKEVFVKPGDTVEEGQLLAELDVSDIESTLKGLVLDNRLEELSMKTTLRDGSLTPEQMELKKLEFEKKRQTIADNQEIIAKARLVAPFSGTLAAVYVQKGDAVKAYDAVAIVADLGKLTVALSLTPDDLKKVAVGMEVRVDLNGEGQLTGKIAQLPDPKAEGSDDPNNGNGGQGPVKESLSNYLLVNLEKMPENTIRGNYLSAAIIINRKTNVIVIPPSTLRTVGARNYVQVIDSKGTKKEVDVEIGQMTSTSVEIIKGLTVGQKVVGR</sequence>
<reference evidence="7" key="1">
    <citation type="submission" date="2018-11" db="EMBL/GenBank/DDBJ databases">
        <title>Complete genome sequence of Paenibacillus sp. ML311-T8.</title>
        <authorList>
            <person name="Nam Y.-D."/>
            <person name="Kang J."/>
            <person name="Chung W.-H."/>
            <person name="Park Y.S."/>
        </authorList>
    </citation>
    <scope>NUCLEOTIDE SEQUENCE [LARGE SCALE GENOMIC DNA]</scope>
    <source>
        <strain evidence="7">ML311-T8</strain>
    </source>
</reference>
<evidence type="ECO:0000256" key="1">
    <source>
        <dbReference type="ARBA" id="ARBA00004196"/>
    </source>
</evidence>
<keyword evidence="7" id="KW-1185">Reference proteome</keyword>
<keyword evidence="2" id="KW-0175">Coiled coil</keyword>
<dbReference type="PROSITE" id="PS51257">
    <property type="entry name" value="PROKAR_LIPOPROTEIN"/>
    <property type="match status" value="1"/>
</dbReference>
<dbReference type="EMBL" id="CP034235">
    <property type="protein sequence ID" value="QGQ99444.1"/>
    <property type="molecule type" value="Genomic_DNA"/>
</dbReference>
<organism evidence="6 7">
    <name type="scientific">Paenibacillus psychroresistens</name>
    <dbReference type="NCBI Taxonomy" id="1778678"/>
    <lineage>
        <taxon>Bacteria</taxon>
        <taxon>Bacillati</taxon>
        <taxon>Bacillota</taxon>
        <taxon>Bacilli</taxon>
        <taxon>Bacillales</taxon>
        <taxon>Paenibacillaceae</taxon>
        <taxon>Paenibacillus</taxon>
    </lineage>
</organism>
<feature type="domain" description="Multidrug resistance protein MdtA-like barrel-sandwich hybrid" evidence="4">
    <location>
        <begin position="93"/>
        <end position="205"/>
    </location>
</feature>
<dbReference type="Pfam" id="PF25967">
    <property type="entry name" value="RND-MFP_C"/>
    <property type="match status" value="1"/>
</dbReference>
<dbReference type="OrthoDB" id="9765657at2"/>